<keyword evidence="6" id="KW-1185">Reference proteome</keyword>
<evidence type="ECO:0000313" key="6">
    <source>
        <dbReference type="Proteomes" id="UP001589890"/>
    </source>
</evidence>
<dbReference type="SUPFAM" id="SSF48264">
    <property type="entry name" value="Cytochrome P450"/>
    <property type="match status" value="1"/>
</dbReference>
<evidence type="ECO:0000256" key="1">
    <source>
        <dbReference type="ARBA" id="ARBA00001971"/>
    </source>
</evidence>
<evidence type="ECO:0000256" key="2">
    <source>
        <dbReference type="ARBA" id="ARBA00010617"/>
    </source>
</evidence>
<organism evidence="5 6">
    <name type="scientific">Kribbella deserti</name>
    <dbReference type="NCBI Taxonomy" id="1926257"/>
    <lineage>
        <taxon>Bacteria</taxon>
        <taxon>Bacillati</taxon>
        <taxon>Actinomycetota</taxon>
        <taxon>Actinomycetes</taxon>
        <taxon>Propionibacteriales</taxon>
        <taxon>Kribbellaceae</taxon>
        <taxon>Kribbella</taxon>
    </lineage>
</organism>
<dbReference type="Proteomes" id="UP001589890">
    <property type="component" value="Unassembled WGS sequence"/>
</dbReference>
<evidence type="ECO:0000313" key="5">
    <source>
        <dbReference type="EMBL" id="MFC0624490.1"/>
    </source>
</evidence>
<proteinExistence type="inferred from homology"/>
<reference evidence="5 6" key="1">
    <citation type="submission" date="2024-09" db="EMBL/GenBank/DDBJ databases">
        <authorList>
            <person name="Sun Q."/>
            <person name="Mori K."/>
        </authorList>
    </citation>
    <scope>NUCLEOTIDE SEQUENCE [LARGE SCALE GENOMIC DNA]</scope>
    <source>
        <strain evidence="5 6">CGMCC 1.15906</strain>
    </source>
</reference>
<keyword evidence="3" id="KW-0408">Iron</keyword>
<dbReference type="InterPro" id="IPR017972">
    <property type="entry name" value="Cyt_P450_CS"/>
</dbReference>
<accession>A0ABV6QIZ2</accession>
<feature type="compositionally biased region" description="Polar residues" evidence="4">
    <location>
        <begin position="420"/>
        <end position="429"/>
    </location>
</feature>
<dbReference type="Pfam" id="PF00067">
    <property type="entry name" value="p450"/>
    <property type="match status" value="1"/>
</dbReference>
<keyword evidence="3" id="KW-0479">Metal-binding</keyword>
<dbReference type="PANTHER" id="PTHR24305:SF166">
    <property type="entry name" value="CYTOCHROME P450 12A4, MITOCHONDRIAL-RELATED"/>
    <property type="match status" value="1"/>
</dbReference>
<comment type="similarity">
    <text evidence="2 3">Belongs to the cytochrome P450 family.</text>
</comment>
<dbReference type="InterPro" id="IPR050121">
    <property type="entry name" value="Cytochrome_P450_monoxygenase"/>
</dbReference>
<dbReference type="PRINTS" id="PR00385">
    <property type="entry name" value="P450"/>
</dbReference>
<keyword evidence="3" id="KW-0503">Monooxygenase</keyword>
<protein>
    <submittedName>
        <fullName evidence="5">Cytochrome P450</fullName>
    </submittedName>
</protein>
<keyword evidence="3" id="KW-0349">Heme</keyword>
<dbReference type="RefSeq" id="WP_380045926.1">
    <property type="nucleotide sequence ID" value="NZ_JBHLTC010000012.1"/>
</dbReference>
<name>A0ABV6QIZ2_9ACTN</name>
<dbReference type="PRINTS" id="PR00463">
    <property type="entry name" value="EP450I"/>
</dbReference>
<keyword evidence="3" id="KW-0560">Oxidoreductase</keyword>
<dbReference type="InterPro" id="IPR036396">
    <property type="entry name" value="Cyt_P450_sf"/>
</dbReference>
<dbReference type="PANTHER" id="PTHR24305">
    <property type="entry name" value="CYTOCHROME P450"/>
    <property type="match status" value="1"/>
</dbReference>
<gene>
    <name evidence="5" type="ORF">ACFFGN_10495</name>
</gene>
<feature type="region of interest" description="Disordered" evidence="4">
    <location>
        <begin position="409"/>
        <end position="435"/>
    </location>
</feature>
<dbReference type="InterPro" id="IPR002401">
    <property type="entry name" value="Cyt_P450_E_grp-I"/>
</dbReference>
<comment type="cofactor">
    <cofactor evidence="1">
        <name>heme</name>
        <dbReference type="ChEBI" id="CHEBI:30413"/>
    </cofactor>
</comment>
<evidence type="ECO:0000256" key="3">
    <source>
        <dbReference type="RuleBase" id="RU000461"/>
    </source>
</evidence>
<dbReference type="CDD" id="cd11053">
    <property type="entry name" value="CYP110-like"/>
    <property type="match status" value="1"/>
</dbReference>
<dbReference type="PROSITE" id="PS00086">
    <property type="entry name" value="CYTOCHROME_P450"/>
    <property type="match status" value="1"/>
</dbReference>
<dbReference type="EMBL" id="JBHLTC010000012">
    <property type="protein sequence ID" value="MFC0624490.1"/>
    <property type="molecule type" value="Genomic_DNA"/>
</dbReference>
<dbReference type="InterPro" id="IPR001128">
    <property type="entry name" value="Cyt_P450"/>
</dbReference>
<sequence>MTTPLLDTRTLDRRTARTLPPGPRLPMLLQTILFASHRSRFFPWLRRRYGDVATIRIVPRGRVVVVLSDPADIRTLFSLPITASHSGEGNAVLQPIMGDHSLLILDEDEHLRIRKQLMPAFHGHALRGYRDLIADLAEAEVASWTPGQPLRLADRMRALTLEIILQVVFGMTDGERLDRLRPLLDRVVSVNPVIMLGGFYPRLLRYPPWRWYVDAQREADKLLYDEIAARRASPDLAGRTDVLSRLLQNGEWSDLELRDQLVTLLLAGHETTATSLAWTLHDLARLPEVLRKAQTGGDEYLEAVTKESLRRHPVIYQVGRRLTETVELAGYHLPRGTTVMAAIGLVHADPAHYPEPEVFRPERFIEGQPAPWIPFGGGVRRCLGAGFSMLESTEILRATLARYTLHAPDPTPETPHARNVTLTPSNATTLIPFPR</sequence>
<dbReference type="Gene3D" id="1.10.630.10">
    <property type="entry name" value="Cytochrome P450"/>
    <property type="match status" value="1"/>
</dbReference>
<evidence type="ECO:0000256" key="4">
    <source>
        <dbReference type="SAM" id="MobiDB-lite"/>
    </source>
</evidence>
<comment type="caution">
    <text evidence="5">The sequence shown here is derived from an EMBL/GenBank/DDBJ whole genome shotgun (WGS) entry which is preliminary data.</text>
</comment>